<keyword evidence="4 5" id="KW-0378">Hydrolase</keyword>
<keyword evidence="3 5" id="KW-0479">Metal-binding</keyword>
<dbReference type="NCBIfam" id="TIGR00087">
    <property type="entry name" value="surE"/>
    <property type="match status" value="1"/>
</dbReference>
<comment type="function">
    <text evidence="5">Nucleotidase that shows phosphatase activity on nucleoside 5'-monophosphates.</text>
</comment>
<dbReference type="PANTHER" id="PTHR30457">
    <property type="entry name" value="5'-NUCLEOTIDASE SURE"/>
    <property type="match status" value="1"/>
</dbReference>
<dbReference type="InterPro" id="IPR036523">
    <property type="entry name" value="SurE-like_sf"/>
</dbReference>
<evidence type="ECO:0000259" key="6">
    <source>
        <dbReference type="Pfam" id="PF01975"/>
    </source>
</evidence>
<dbReference type="EMBL" id="DVFJ01000006">
    <property type="protein sequence ID" value="HIQ70998.1"/>
    <property type="molecule type" value="Genomic_DNA"/>
</dbReference>
<reference evidence="7" key="2">
    <citation type="journal article" date="2021" name="PeerJ">
        <title>Extensive microbial diversity within the chicken gut microbiome revealed by metagenomics and culture.</title>
        <authorList>
            <person name="Gilroy R."/>
            <person name="Ravi A."/>
            <person name="Getino M."/>
            <person name="Pursley I."/>
            <person name="Horton D.L."/>
            <person name="Alikhan N.F."/>
            <person name="Baker D."/>
            <person name="Gharbi K."/>
            <person name="Hall N."/>
            <person name="Watson M."/>
            <person name="Adriaenssens E.M."/>
            <person name="Foster-Nyarko E."/>
            <person name="Jarju S."/>
            <person name="Secka A."/>
            <person name="Antonio M."/>
            <person name="Oren A."/>
            <person name="Chaudhuri R.R."/>
            <person name="La Ragione R."/>
            <person name="Hildebrand F."/>
            <person name="Pallen M.J."/>
        </authorList>
    </citation>
    <scope>NUCLEOTIDE SEQUENCE</scope>
    <source>
        <strain evidence="7">ChiSxjej2B14-6234</strain>
    </source>
</reference>
<evidence type="ECO:0000256" key="3">
    <source>
        <dbReference type="ARBA" id="ARBA00022723"/>
    </source>
</evidence>
<comment type="catalytic activity">
    <reaction evidence="1 5">
        <text>a ribonucleoside 5'-phosphate + H2O = a ribonucleoside + phosphate</text>
        <dbReference type="Rhea" id="RHEA:12484"/>
        <dbReference type="ChEBI" id="CHEBI:15377"/>
        <dbReference type="ChEBI" id="CHEBI:18254"/>
        <dbReference type="ChEBI" id="CHEBI:43474"/>
        <dbReference type="ChEBI" id="CHEBI:58043"/>
        <dbReference type="EC" id="3.1.3.5"/>
    </reaction>
</comment>
<evidence type="ECO:0000256" key="5">
    <source>
        <dbReference type="HAMAP-Rule" id="MF_00060"/>
    </source>
</evidence>
<accession>A0A9D1CQD5</accession>
<proteinExistence type="inferred from homology"/>
<name>A0A9D1CQD5_9FIRM</name>
<dbReference type="HAMAP" id="MF_00060">
    <property type="entry name" value="SurE"/>
    <property type="match status" value="1"/>
</dbReference>
<dbReference type="Gene3D" id="3.40.1210.10">
    <property type="entry name" value="Survival protein SurE-like phosphatase/nucleotidase"/>
    <property type="match status" value="1"/>
</dbReference>
<feature type="domain" description="Survival protein SurE-like phosphatase/nucleotidase" evidence="6">
    <location>
        <begin position="3"/>
        <end position="188"/>
    </location>
</feature>
<evidence type="ECO:0000256" key="2">
    <source>
        <dbReference type="ARBA" id="ARBA00011062"/>
    </source>
</evidence>
<dbReference type="PANTHER" id="PTHR30457:SF0">
    <property type="entry name" value="PHOSPHATASE, PUTATIVE (AFU_ORTHOLOGUE AFUA_4G01070)-RELATED"/>
    <property type="match status" value="1"/>
</dbReference>
<feature type="binding site" evidence="5">
    <location>
        <position position="8"/>
    </location>
    <ligand>
        <name>a divalent metal cation</name>
        <dbReference type="ChEBI" id="CHEBI:60240"/>
    </ligand>
</feature>
<dbReference type="Proteomes" id="UP000886887">
    <property type="component" value="Unassembled WGS sequence"/>
</dbReference>
<comment type="cofactor">
    <cofactor evidence="5">
        <name>a divalent metal cation</name>
        <dbReference type="ChEBI" id="CHEBI:60240"/>
    </cofactor>
    <text evidence="5">Binds 1 divalent metal cation per subunit.</text>
</comment>
<reference evidence="7" key="1">
    <citation type="submission" date="2020-10" db="EMBL/GenBank/DDBJ databases">
        <authorList>
            <person name="Gilroy R."/>
        </authorList>
    </citation>
    <scope>NUCLEOTIDE SEQUENCE</scope>
    <source>
        <strain evidence="7">ChiSxjej2B14-6234</strain>
    </source>
</reference>
<evidence type="ECO:0000313" key="8">
    <source>
        <dbReference type="Proteomes" id="UP000886887"/>
    </source>
</evidence>
<dbReference type="InterPro" id="IPR030048">
    <property type="entry name" value="SurE"/>
</dbReference>
<dbReference type="GO" id="GO:0000166">
    <property type="term" value="F:nucleotide binding"/>
    <property type="evidence" value="ECO:0007669"/>
    <property type="project" value="UniProtKB-KW"/>
</dbReference>
<organism evidence="7 8">
    <name type="scientific">Candidatus Onthenecus intestinigallinarum</name>
    <dbReference type="NCBI Taxonomy" id="2840875"/>
    <lineage>
        <taxon>Bacteria</taxon>
        <taxon>Bacillati</taxon>
        <taxon>Bacillota</taxon>
        <taxon>Clostridia</taxon>
        <taxon>Eubacteriales</taxon>
        <taxon>Candidatus Onthenecus</taxon>
    </lineage>
</organism>
<dbReference type="GO" id="GO:0005737">
    <property type="term" value="C:cytoplasm"/>
    <property type="evidence" value="ECO:0007669"/>
    <property type="project" value="UniProtKB-SubCell"/>
</dbReference>
<evidence type="ECO:0000256" key="1">
    <source>
        <dbReference type="ARBA" id="ARBA00000815"/>
    </source>
</evidence>
<comment type="caution">
    <text evidence="7">The sequence shown here is derived from an EMBL/GenBank/DDBJ whole genome shotgun (WGS) entry which is preliminary data.</text>
</comment>
<feature type="binding site" evidence="5">
    <location>
        <position position="96"/>
    </location>
    <ligand>
        <name>a divalent metal cation</name>
        <dbReference type="ChEBI" id="CHEBI:60240"/>
    </ligand>
</feature>
<evidence type="ECO:0000313" key="7">
    <source>
        <dbReference type="EMBL" id="HIQ70998.1"/>
    </source>
</evidence>
<dbReference type="EC" id="3.1.3.5" evidence="5"/>
<dbReference type="AlphaFoldDB" id="A0A9D1CQD5"/>
<dbReference type="Pfam" id="PF01975">
    <property type="entry name" value="SurE"/>
    <property type="match status" value="1"/>
</dbReference>
<evidence type="ECO:0000256" key="4">
    <source>
        <dbReference type="ARBA" id="ARBA00022801"/>
    </source>
</evidence>
<keyword evidence="5" id="KW-0547">Nucleotide-binding</keyword>
<feature type="binding site" evidence="5">
    <location>
        <position position="40"/>
    </location>
    <ligand>
        <name>a divalent metal cation</name>
        <dbReference type="ChEBI" id="CHEBI:60240"/>
    </ligand>
</feature>
<gene>
    <name evidence="5 7" type="primary">surE</name>
    <name evidence="7" type="ORF">IAB73_02155</name>
</gene>
<feature type="binding site" evidence="5">
    <location>
        <position position="9"/>
    </location>
    <ligand>
        <name>a divalent metal cation</name>
        <dbReference type="ChEBI" id="CHEBI:60240"/>
    </ligand>
</feature>
<comment type="subcellular location">
    <subcellularLocation>
        <location evidence="5">Cytoplasm</location>
    </subcellularLocation>
</comment>
<dbReference type="GO" id="GO:0046872">
    <property type="term" value="F:metal ion binding"/>
    <property type="evidence" value="ECO:0007669"/>
    <property type="project" value="UniProtKB-UniRule"/>
</dbReference>
<comment type="similarity">
    <text evidence="2 5">Belongs to the SurE nucleotidase family.</text>
</comment>
<sequence>MHVLISNDDGIGAPGLRCLVQAFAQAGHRVTVAAPDGQRSAASHSITLFRPLTLRRAEWAAANVEAWAIDGTPADCVKFALDRLTSAVDAVVSGVNDGYNIGTDVHYSGTVAAAMEGAFAGVPAIAVSAPHGREDLMPLAAREALQAAQRLDAKRLPHMATLNINVPDCAADRICGRRAASLARLRYEDGYVEHSSADVGRCYRLTGAMAGADGGEDSDFALLAQGYITYTVLHFDLGMPGEAERFLQE</sequence>
<dbReference type="InterPro" id="IPR002828">
    <property type="entry name" value="SurE-like_Pase/nucleotidase"/>
</dbReference>
<dbReference type="GO" id="GO:0008253">
    <property type="term" value="F:5'-nucleotidase activity"/>
    <property type="evidence" value="ECO:0007669"/>
    <property type="project" value="UniProtKB-UniRule"/>
</dbReference>
<protein>
    <recommendedName>
        <fullName evidence="5">5'-nucleotidase SurE</fullName>
        <ecNumber evidence="5">3.1.3.5</ecNumber>
    </recommendedName>
    <alternativeName>
        <fullName evidence="5">Nucleoside 5'-monophosphate phosphohydrolase</fullName>
    </alternativeName>
</protein>
<keyword evidence="5" id="KW-0963">Cytoplasm</keyword>
<dbReference type="SUPFAM" id="SSF64167">
    <property type="entry name" value="SurE-like"/>
    <property type="match status" value="1"/>
</dbReference>